<reference evidence="1 2" key="1">
    <citation type="submission" date="2018-04" db="EMBL/GenBank/DDBJ databases">
        <authorList>
            <person name="Vogel A."/>
        </authorList>
    </citation>
    <scope>NUCLEOTIDE SEQUENCE [LARGE SCALE GENOMIC DNA]</scope>
</reference>
<dbReference type="EMBL" id="OOIL02003403">
    <property type="protein sequence ID" value="VFQ87866.1"/>
    <property type="molecule type" value="Genomic_DNA"/>
</dbReference>
<accession>A0A484MIP4</accession>
<organism evidence="1 2">
    <name type="scientific">Cuscuta campestris</name>
    <dbReference type="NCBI Taxonomy" id="132261"/>
    <lineage>
        <taxon>Eukaryota</taxon>
        <taxon>Viridiplantae</taxon>
        <taxon>Streptophyta</taxon>
        <taxon>Embryophyta</taxon>
        <taxon>Tracheophyta</taxon>
        <taxon>Spermatophyta</taxon>
        <taxon>Magnoliopsida</taxon>
        <taxon>eudicotyledons</taxon>
        <taxon>Gunneridae</taxon>
        <taxon>Pentapetalae</taxon>
        <taxon>asterids</taxon>
        <taxon>lamiids</taxon>
        <taxon>Solanales</taxon>
        <taxon>Convolvulaceae</taxon>
        <taxon>Cuscuteae</taxon>
        <taxon>Cuscuta</taxon>
        <taxon>Cuscuta subgen. Grammica</taxon>
        <taxon>Cuscuta sect. Cleistogrammica</taxon>
    </lineage>
</organism>
<protein>
    <submittedName>
        <fullName evidence="1">Uncharacterized protein</fullName>
    </submittedName>
</protein>
<gene>
    <name evidence="1" type="ORF">CCAM_LOCUS29642</name>
</gene>
<dbReference type="AlphaFoldDB" id="A0A484MIP4"/>
<name>A0A484MIP4_9ASTE</name>
<keyword evidence="2" id="KW-1185">Reference proteome</keyword>
<sequence>MNRTAVVHVAVVMYGQERVFARGLINVVEDHSVVVASKRAWLTISVSLNLCRGDGDRKWCVVQKDLVFDAVFKMEAQSIHDVFGGKVTVSIPRLQGHARPSLRW</sequence>
<dbReference type="Proteomes" id="UP000595140">
    <property type="component" value="Unassembled WGS sequence"/>
</dbReference>
<evidence type="ECO:0000313" key="1">
    <source>
        <dbReference type="EMBL" id="VFQ87866.1"/>
    </source>
</evidence>
<evidence type="ECO:0000313" key="2">
    <source>
        <dbReference type="Proteomes" id="UP000595140"/>
    </source>
</evidence>
<proteinExistence type="predicted"/>